<accession>A0A2U1MI98</accession>
<evidence type="ECO:0000256" key="3">
    <source>
        <dbReference type="SAM" id="SignalP"/>
    </source>
</evidence>
<organism evidence="5 6">
    <name type="scientific">Artemisia annua</name>
    <name type="common">Sweet wormwood</name>
    <dbReference type="NCBI Taxonomy" id="35608"/>
    <lineage>
        <taxon>Eukaryota</taxon>
        <taxon>Viridiplantae</taxon>
        <taxon>Streptophyta</taxon>
        <taxon>Embryophyta</taxon>
        <taxon>Tracheophyta</taxon>
        <taxon>Spermatophyta</taxon>
        <taxon>Magnoliopsida</taxon>
        <taxon>eudicotyledons</taxon>
        <taxon>Gunneridae</taxon>
        <taxon>Pentapetalae</taxon>
        <taxon>asterids</taxon>
        <taxon>campanulids</taxon>
        <taxon>Asterales</taxon>
        <taxon>Asteraceae</taxon>
        <taxon>Asteroideae</taxon>
        <taxon>Anthemideae</taxon>
        <taxon>Artemisiinae</taxon>
        <taxon>Artemisia</taxon>
    </lineage>
</organism>
<dbReference type="Pfam" id="PF13947">
    <property type="entry name" value="GUB_WAK_bind"/>
    <property type="match status" value="1"/>
</dbReference>
<reference evidence="5 6" key="1">
    <citation type="journal article" date="2018" name="Mol. Plant">
        <title>The genome of Artemisia annua provides insight into the evolution of Asteraceae family and artemisinin biosynthesis.</title>
        <authorList>
            <person name="Shen Q."/>
            <person name="Zhang L."/>
            <person name="Liao Z."/>
            <person name="Wang S."/>
            <person name="Yan T."/>
            <person name="Shi P."/>
            <person name="Liu M."/>
            <person name="Fu X."/>
            <person name="Pan Q."/>
            <person name="Wang Y."/>
            <person name="Lv Z."/>
            <person name="Lu X."/>
            <person name="Zhang F."/>
            <person name="Jiang W."/>
            <person name="Ma Y."/>
            <person name="Chen M."/>
            <person name="Hao X."/>
            <person name="Li L."/>
            <person name="Tang Y."/>
            <person name="Lv G."/>
            <person name="Zhou Y."/>
            <person name="Sun X."/>
            <person name="Brodelius P.E."/>
            <person name="Rose J.K.C."/>
            <person name="Tang K."/>
        </authorList>
    </citation>
    <scope>NUCLEOTIDE SEQUENCE [LARGE SCALE GENOMIC DNA]</scope>
    <source>
        <strain evidence="6">cv. Huhao1</strain>
        <tissue evidence="5">Leaf</tissue>
    </source>
</reference>
<gene>
    <name evidence="5" type="ORF">CTI12_AA377960</name>
</gene>
<evidence type="ECO:0000313" key="6">
    <source>
        <dbReference type="Proteomes" id="UP000245207"/>
    </source>
</evidence>
<dbReference type="EMBL" id="PKPP01005220">
    <property type="protein sequence ID" value="PWA60946.1"/>
    <property type="molecule type" value="Genomic_DNA"/>
</dbReference>
<dbReference type="OrthoDB" id="4062651at2759"/>
<comment type="subcellular location">
    <subcellularLocation>
        <location evidence="1">Membrane</location>
        <topology evidence="1">Single-pass membrane protein</topology>
    </subcellularLocation>
</comment>
<evidence type="ECO:0000313" key="5">
    <source>
        <dbReference type="EMBL" id="PWA60946.1"/>
    </source>
</evidence>
<feature type="chain" id="PRO_5015781204" evidence="3">
    <location>
        <begin position="23"/>
        <end position="341"/>
    </location>
</feature>
<keyword evidence="6" id="KW-1185">Reference proteome</keyword>
<name>A0A2U1MI98_ARTAN</name>
<dbReference type="GO" id="GO:0030247">
    <property type="term" value="F:polysaccharide binding"/>
    <property type="evidence" value="ECO:0007669"/>
    <property type="project" value="InterPro"/>
</dbReference>
<protein>
    <submittedName>
        <fullName evidence="5">Concanavalin A-like lectin/glucanase, subgroup</fullName>
    </submittedName>
</protein>
<comment type="caution">
    <text evidence="5">The sequence shown here is derived from an EMBL/GenBank/DDBJ whole genome shotgun (WGS) entry which is preliminary data.</text>
</comment>
<evidence type="ECO:0000256" key="1">
    <source>
        <dbReference type="ARBA" id="ARBA00004167"/>
    </source>
</evidence>
<evidence type="ECO:0000259" key="4">
    <source>
        <dbReference type="Pfam" id="PF13947"/>
    </source>
</evidence>
<evidence type="ECO:0000256" key="2">
    <source>
        <dbReference type="ARBA" id="ARBA00022729"/>
    </source>
</evidence>
<keyword evidence="5" id="KW-0430">Lectin</keyword>
<dbReference type="PANTHER" id="PTHR33491">
    <property type="entry name" value="OSJNBA0016N04.9 PROTEIN"/>
    <property type="match status" value="1"/>
</dbReference>
<keyword evidence="2 3" id="KW-0732">Signal</keyword>
<dbReference type="STRING" id="35608.A0A2U1MI98"/>
<dbReference type="AlphaFoldDB" id="A0A2U1MI98"/>
<dbReference type="GO" id="GO:0016020">
    <property type="term" value="C:membrane"/>
    <property type="evidence" value="ECO:0007669"/>
    <property type="project" value="UniProtKB-SubCell"/>
</dbReference>
<feature type="domain" description="Wall-associated receptor kinase galacturonan-binding" evidence="4">
    <location>
        <begin position="28"/>
        <end position="82"/>
    </location>
</feature>
<feature type="signal peptide" evidence="3">
    <location>
        <begin position="1"/>
        <end position="22"/>
    </location>
</feature>
<sequence>MEQFHALWLFILILLKTASIEANSLNGCQDMCGYVTIPYPFGIGANCSINKWYNIDCNSSIPYLSALNNLEVMRVSVEDQTVIPRVSMFTSCKKRVQYSSEIMSIDLNGSPFLFNKFQNILVVKGCGNAVLLDRKKVVTGCSTTCHNDTVNEKNNCFGISCCQSTFPYHLKSYILDFTGFENQSHDGTCKSSFIVDKQAYVLGSTMLGLQSLVPVSLLWTLTKNDMKKINCNGRNGNVTFDLGNGKSVMSGNCTCKNKFHGNPYLPRGCKEADVCKSCERKRSLCSFRRTYALDGLYDTGWQAHCSTSYNNFDSGSRKSSPAILLELVSFLYKEAVVPAKE</sequence>
<proteinExistence type="predicted"/>
<dbReference type="Proteomes" id="UP000245207">
    <property type="component" value="Unassembled WGS sequence"/>
</dbReference>
<dbReference type="InterPro" id="IPR025287">
    <property type="entry name" value="WAK_GUB"/>
</dbReference>